<sequence length="299" mass="34708">MLISQSLIKEVLKPDHCPKQIYFSFVEGYELTEPSESMLLGRYFESELIGACRGGSKQEPIRTLPTSLKPKSNAKKEELIEYIKNNDDTGYDFIGKNNSELQEFIKFMPRNEIPGEKTKPFRECDDLVLFAKQVFNRVGLDVSKGWSQVDVRSETLSGNIDHRNFDLQDKSIIANYDVKWTATKMDDKWNGWGDPESDINSEIQAAHYTIVTYEELGKWIPFYFIVFGKDKWVKIFQFKLTKDAIDRHYNRIAHTSAIIREYAENNYKGNGDFNKCISCPFYEICDDKSTTINIETIYI</sequence>
<organism evidence="1 2">
    <name type="scientific">Chryseobacterium oranimense</name>
    <dbReference type="NCBI Taxonomy" id="421058"/>
    <lineage>
        <taxon>Bacteria</taxon>
        <taxon>Pseudomonadati</taxon>
        <taxon>Bacteroidota</taxon>
        <taxon>Flavobacteriia</taxon>
        <taxon>Flavobacteriales</taxon>
        <taxon>Weeksellaceae</taxon>
        <taxon>Chryseobacterium group</taxon>
        <taxon>Chryseobacterium</taxon>
    </lineage>
</organism>
<proteinExistence type="predicted"/>
<evidence type="ECO:0008006" key="3">
    <source>
        <dbReference type="Google" id="ProtNLM"/>
    </source>
</evidence>
<evidence type="ECO:0000313" key="1">
    <source>
        <dbReference type="EMBL" id="SHH89838.1"/>
    </source>
</evidence>
<dbReference type="Gene3D" id="3.90.320.10">
    <property type="match status" value="1"/>
</dbReference>
<dbReference type="STRING" id="421058.SAMN05421866_4187"/>
<dbReference type="RefSeq" id="WP_073066512.1">
    <property type="nucleotide sequence ID" value="NZ_FQWT01000008.1"/>
</dbReference>
<dbReference type="EMBL" id="FQWT01000008">
    <property type="protein sequence ID" value="SHH89838.1"/>
    <property type="molecule type" value="Genomic_DNA"/>
</dbReference>
<dbReference type="Proteomes" id="UP000184047">
    <property type="component" value="Unassembled WGS sequence"/>
</dbReference>
<keyword evidence="2" id="KW-1185">Reference proteome</keyword>
<dbReference type="InterPro" id="IPR011604">
    <property type="entry name" value="PDDEXK-like_dom_sf"/>
</dbReference>
<name>A0A1M5WQQ9_9FLAO</name>
<dbReference type="AlphaFoldDB" id="A0A1M5WQQ9"/>
<evidence type="ECO:0000313" key="2">
    <source>
        <dbReference type="Proteomes" id="UP000184047"/>
    </source>
</evidence>
<protein>
    <recommendedName>
        <fullName evidence="3">PD-(D/E)XK nuclease superfamily protein</fullName>
    </recommendedName>
</protein>
<accession>A0A1M5WQQ9</accession>
<gene>
    <name evidence="1" type="ORF">SAMN05421866_4187</name>
</gene>
<dbReference type="OrthoDB" id="1270211at2"/>
<reference evidence="2" key="1">
    <citation type="submission" date="2016-11" db="EMBL/GenBank/DDBJ databases">
        <authorList>
            <person name="Varghese N."/>
            <person name="Submissions S."/>
        </authorList>
    </citation>
    <scope>NUCLEOTIDE SEQUENCE [LARGE SCALE GENOMIC DNA]</scope>
    <source>
        <strain evidence="2">DSM 19055</strain>
    </source>
</reference>